<protein>
    <recommendedName>
        <fullName evidence="4">Integral membrane protein</fullName>
    </recommendedName>
</protein>
<dbReference type="OrthoDB" id="1100003at2"/>
<dbReference type="AlphaFoldDB" id="A0A0K1Q2L9"/>
<dbReference type="InterPro" id="IPR010380">
    <property type="entry name" value="DUF975"/>
</dbReference>
<feature type="transmembrane region" description="Helical" evidence="1">
    <location>
        <begin position="53"/>
        <end position="81"/>
    </location>
</feature>
<organism evidence="2 3">
    <name type="scientific">Labilithrix luteola</name>
    <dbReference type="NCBI Taxonomy" id="1391654"/>
    <lineage>
        <taxon>Bacteria</taxon>
        <taxon>Pseudomonadati</taxon>
        <taxon>Myxococcota</taxon>
        <taxon>Polyangia</taxon>
        <taxon>Polyangiales</taxon>
        <taxon>Labilitrichaceae</taxon>
        <taxon>Labilithrix</taxon>
    </lineage>
</organism>
<dbReference type="RefSeq" id="WP_146651377.1">
    <property type="nucleotide sequence ID" value="NZ_CP012333.1"/>
</dbReference>
<feature type="transmembrane region" description="Helical" evidence="1">
    <location>
        <begin position="101"/>
        <end position="124"/>
    </location>
</feature>
<reference evidence="2 3" key="1">
    <citation type="submission" date="2015-08" db="EMBL/GenBank/DDBJ databases">
        <authorList>
            <person name="Babu N.S."/>
            <person name="Beckwith C.J."/>
            <person name="Beseler K.G."/>
            <person name="Brison A."/>
            <person name="Carone J.V."/>
            <person name="Caskin T.P."/>
            <person name="Diamond M."/>
            <person name="Durham M.E."/>
            <person name="Foxe J.M."/>
            <person name="Go M."/>
            <person name="Henderson B.A."/>
            <person name="Jones I.B."/>
            <person name="McGettigan J.A."/>
            <person name="Micheletti S.J."/>
            <person name="Nasrallah M.E."/>
            <person name="Ortiz D."/>
            <person name="Piller C.R."/>
            <person name="Privatt S.R."/>
            <person name="Schneider S.L."/>
            <person name="Sharp S."/>
            <person name="Smith T.C."/>
            <person name="Stanton J.D."/>
            <person name="Ullery H.E."/>
            <person name="Wilson R.J."/>
            <person name="Serrano M.G."/>
            <person name="Buck G."/>
            <person name="Lee V."/>
            <person name="Wang Y."/>
            <person name="Carvalho R."/>
            <person name="Voegtly L."/>
            <person name="Shi R."/>
            <person name="Duckworth R."/>
            <person name="Johnson A."/>
            <person name="Loviza R."/>
            <person name="Walstead R."/>
            <person name="Shah Z."/>
            <person name="Kiflezghi M."/>
            <person name="Wade K."/>
            <person name="Ball S.L."/>
            <person name="Bradley K.W."/>
            <person name="Asai D.J."/>
            <person name="Bowman C.A."/>
            <person name="Russell D.A."/>
            <person name="Pope W.H."/>
            <person name="Jacobs-Sera D."/>
            <person name="Hendrix R.W."/>
            <person name="Hatfull G.F."/>
        </authorList>
    </citation>
    <scope>NUCLEOTIDE SEQUENCE [LARGE SCALE GENOMIC DNA]</scope>
    <source>
        <strain evidence="2 3">DSM 27648</strain>
    </source>
</reference>
<keyword evidence="3" id="KW-1185">Reference proteome</keyword>
<dbReference type="KEGG" id="llu:AKJ09_06677"/>
<accession>A0A0K1Q2L9</accession>
<evidence type="ECO:0000313" key="3">
    <source>
        <dbReference type="Proteomes" id="UP000064967"/>
    </source>
</evidence>
<proteinExistence type="predicted"/>
<evidence type="ECO:0000313" key="2">
    <source>
        <dbReference type="EMBL" id="AKV00014.1"/>
    </source>
</evidence>
<evidence type="ECO:0008006" key="4">
    <source>
        <dbReference type="Google" id="ProtNLM"/>
    </source>
</evidence>
<keyword evidence="1" id="KW-0472">Membrane</keyword>
<feature type="transmembrane region" description="Helical" evidence="1">
    <location>
        <begin position="23"/>
        <end position="41"/>
    </location>
</feature>
<dbReference type="PANTHER" id="PTHR40076:SF1">
    <property type="entry name" value="MEMBRANE PROTEIN"/>
    <property type="match status" value="1"/>
</dbReference>
<dbReference type="Proteomes" id="UP000064967">
    <property type="component" value="Chromosome"/>
</dbReference>
<name>A0A0K1Q2L9_9BACT</name>
<evidence type="ECO:0000256" key="1">
    <source>
        <dbReference type="SAM" id="Phobius"/>
    </source>
</evidence>
<dbReference type="Pfam" id="PF06161">
    <property type="entry name" value="DUF975"/>
    <property type="match status" value="1"/>
</dbReference>
<keyword evidence="1" id="KW-1133">Transmembrane helix</keyword>
<keyword evidence="1" id="KW-0812">Transmembrane</keyword>
<dbReference type="PANTHER" id="PTHR40076">
    <property type="entry name" value="MEMBRANE PROTEIN-RELATED"/>
    <property type="match status" value="1"/>
</dbReference>
<dbReference type="STRING" id="1391654.AKJ09_06677"/>
<dbReference type="EMBL" id="CP012333">
    <property type="protein sequence ID" value="AKV00014.1"/>
    <property type="molecule type" value="Genomic_DNA"/>
</dbReference>
<sequence>MNVGTFSVSEAFRFGWDTFKRHLGLSIAVVVAGIVPLMLLNGMASAAENSSRFLSVVLGLVAALVRVLWGFVLLRLGLALYDGRAVTGQTVRELLPDGPTFLTYLAVSILYSLLVAAGLILLVIPGIYLAVRYGFCEFFVADRRTASVGEAFRRSSDITRGERWRLFVLELALVVLNVLGAMFFGFGLLVTVPLSIFAMVMVYRRLAARTAGEEILVHEPTLAPA</sequence>
<gene>
    <name evidence="2" type="ORF">AKJ09_06677</name>
</gene>